<dbReference type="NCBIfam" id="TIGR00205">
    <property type="entry name" value="fliE"/>
    <property type="match status" value="1"/>
</dbReference>
<evidence type="ECO:0000256" key="1">
    <source>
        <dbReference type="ARBA" id="ARBA00004117"/>
    </source>
</evidence>
<keyword evidence="3 4" id="KW-0975">Bacterial flagellum</keyword>
<organism evidence="6 7">
    <name type="scientific">Puniceispirillum marinum (strain IMCC1322)</name>
    <dbReference type="NCBI Taxonomy" id="488538"/>
    <lineage>
        <taxon>Bacteria</taxon>
        <taxon>Pseudomonadati</taxon>
        <taxon>Pseudomonadota</taxon>
        <taxon>Alphaproteobacteria</taxon>
        <taxon>Candidatus Puniceispirillales</taxon>
        <taxon>Candidatus Puniceispirillaceae</taxon>
        <taxon>Candidatus Puniceispirillum</taxon>
    </lineage>
</organism>
<dbReference type="PANTHER" id="PTHR34653">
    <property type="match status" value="1"/>
</dbReference>
<dbReference type="GO" id="GO:0016491">
    <property type="term" value="F:oxidoreductase activity"/>
    <property type="evidence" value="ECO:0007669"/>
    <property type="project" value="UniProtKB-KW"/>
</dbReference>
<reference evidence="6 7" key="1">
    <citation type="journal article" date="2010" name="J. Bacteriol.">
        <title>Complete genome sequence of "Candidatus Puniceispirillum marinum" IMCC1322, a representative of the SAR116 clade in the Alphaproteobacteria.</title>
        <authorList>
            <person name="Oh H.M."/>
            <person name="Kwon K.K."/>
            <person name="Kang I."/>
            <person name="Kang S.G."/>
            <person name="Lee J.H."/>
            <person name="Kim S.J."/>
            <person name="Cho J.C."/>
        </authorList>
    </citation>
    <scope>NUCLEOTIDE SEQUENCE [LARGE SCALE GENOMIC DNA]</scope>
    <source>
        <strain evidence="6 7">IMCC1322</strain>
    </source>
</reference>
<comment type="subcellular location">
    <subcellularLocation>
        <location evidence="1 4">Bacterial flagellum basal body</location>
    </subcellularLocation>
</comment>
<dbReference type="Proteomes" id="UP000007460">
    <property type="component" value="Chromosome"/>
</dbReference>
<evidence type="ECO:0000313" key="7">
    <source>
        <dbReference type="Proteomes" id="UP000007460"/>
    </source>
</evidence>
<keyword evidence="6" id="KW-0282">Flagellum</keyword>
<dbReference type="HAMAP" id="MF_00724">
    <property type="entry name" value="FliE"/>
    <property type="match status" value="1"/>
</dbReference>
<dbReference type="KEGG" id="apb:SAR116_0833"/>
<keyword evidence="6" id="KW-0969">Cilium</keyword>
<evidence type="ECO:0000256" key="4">
    <source>
        <dbReference type="HAMAP-Rule" id="MF_00724"/>
    </source>
</evidence>
<evidence type="ECO:0000256" key="2">
    <source>
        <dbReference type="ARBA" id="ARBA00009272"/>
    </source>
</evidence>
<gene>
    <name evidence="4" type="primary">fliE</name>
    <name evidence="6" type="ordered locus">SAR116_0833</name>
</gene>
<dbReference type="PANTHER" id="PTHR34653:SF1">
    <property type="entry name" value="FLAGELLAR HOOK-BASAL BODY COMPLEX PROTEIN FLIE"/>
    <property type="match status" value="1"/>
</dbReference>
<protein>
    <recommendedName>
        <fullName evidence="4 5">Flagellar hook-basal body complex protein FliE</fullName>
    </recommendedName>
</protein>
<evidence type="ECO:0000256" key="3">
    <source>
        <dbReference type="ARBA" id="ARBA00023143"/>
    </source>
</evidence>
<dbReference type="GO" id="GO:0071973">
    <property type="term" value="P:bacterial-type flagellum-dependent cell motility"/>
    <property type="evidence" value="ECO:0007669"/>
    <property type="project" value="InterPro"/>
</dbReference>
<dbReference type="EMBL" id="CP001751">
    <property type="protein sequence ID" value="ADE39076.1"/>
    <property type="molecule type" value="Genomic_DNA"/>
</dbReference>
<dbReference type="RefSeq" id="WP_013045705.1">
    <property type="nucleotide sequence ID" value="NC_014010.1"/>
</dbReference>
<comment type="similarity">
    <text evidence="2 4">Belongs to the FliE family.</text>
</comment>
<dbReference type="eggNOG" id="COG1677">
    <property type="taxonomic scope" value="Bacteria"/>
</dbReference>
<dbReference type="OrthoDB" id="8909229at2"/>
<dbReference type="STRING" id="488538.SAR116_0833"/>
<dbReference type="GO" id="GO:0009425">
    <property type="term" value="C:bacterial-type flagellum basal body"/>
    <property type="evidence" value="ECO:0007669"/>
    <property type="project" value="UniProtKB-SubCell"/>
</dbReference>
<dbReference type="InterPro" id="IPR001624">
    <property type="entry name" value="FliE"/>
</dbReference>
<dbReference type="AlphaFoldDB" id="D5BS29"/>
<evidence type="ECO:0000256" key="5">
    <source>
        <dbReference type="NCBIfam" id="TIGR00205"/>
    </source>
</evidence>
<name>D5BS29_PUNMI</name>
<dbReference type="GO" id="GO:0003774">
    <property type="term" value="F:cytoskeletal motor activity"/>
    <property type="evidence" value="ECO:0007669"/>
    <property type="project" value="InterPro"/>
</dbReference>
<proteinExistence type="inferred from homology"/>
<evidence type="ECO:0000313" key="6">
    <source>
        <dbReference type="EMBL" id="ADE39076.1"/>
    </source>
</evidence>
<keyword evidence="7" id="KW-1185">Reference proteome</keyword>
<dbReference type="HOGENOM" id="CLU_147249_0_0_5"/>
<dbReference type="PRINTS" id="PR01006">
    <property type="entry name" value="FLGHOOKFLIE"/>
</dbReference>
<dbReference type="Pfam" id="PF02049">
    <property type="entry name" value="FliE"/>
    <property type="match status" value="1"/>
</dbReference>
<accession>D5BS29</accession>
<dbReference type="GO" id="GO:0005198">
    <property type="term" value="F:structural molecule activity"/>
    <property type="evidence" value="ECO:0007669"/>
    <property type="project" value="UniProtKB-UniRule"/>
</dbReference>
<keyword evidence="6" id="KW-0560">Oxidoreductase</keyword>
<keyword evidence="6" id="KW-0966">Cell projection</keyword>
<sequence>MTSIGPVGSNISSLHAQVLKRADTALSKEPDNGFSDRIGDALKSVADTQKNAAELTKAYEMGTENDLTKVMVNQQVSSLGFQMTLNVRNKVLSAYKDIMNMPV</sequence>